<dbReference type="GO" id="GO:0003697">
    <property type="term" value="F:single-stranded DNA binding"/>
    <property type="evidence" value="ECO:0007669"/>
    <property type="project" value="UniProtKB-UniRule"/>
</dbReference>
<comment type="subcellular location">
    <subcellularLocation>
        <location evidence="1 9">Cytoplasm</location>
    </subcellularLocation>
</comment>
<sequence>MIIRKLHLSNFRSFKEKTVGFSENTTVIIGPNASGKSNIIESLFLLSTGRSFRARIEEEMVNYDEEIARVKASIVEESQDKLSGNNLEAVLTRGQITIGKFPEKIEKVARKKLILNGIARRLVDFAGVFKIVLFGPWDMEIVTESPSIRRNFLDTVLSQVDREYRRALLSYEKGLRQRNRLLFRIREEGISRSQLLFWDKLLIKNGNYISDKRAEFIDFANQSGALNEQQFELTYDKSTISEGRLEQYKEEEVAAANTLVGPHRDDFIFKIKNKISKSKDARELAPYGSRGEQRMGILWLKLAELSFIEEMTQEKPTLLLDDIFSELDHEHREVVMDIAKNQQTIITTADPHFVANFEKVEKIEL</sequence>
<evidence type="ECO:0000256" key="1">
    <source>
        <dbReference type="ARBA" id="ARBA00004496"/>
    </source>
</evidence>
<evidence type="ECO:0000259" key="10">
    <source>
        <dbReference type="Pfam" id="PF02463"/>
    </source>
</evidence>
<keyword evidence="5 9" id="KW-0235">DNA replication</keyword>
<reference evidence="11 12" key="1">
    <citation type="journal article" date="2016" name="Nat. Commun.">
        <title>Thousands of microbial genomes shed light on interconnected biogeochemical processes in an aquifer system.</title>
        <authorList>
            <person name="Anantharaman K."/>
            <person name="Brown C.T."/>
            <person name="Hug L.A."/>
            <person name="Sharon I."/>
            <person name="Castelle C.J."/>
            <person name="Probst A.J."/>
            <person name="Thomas B.C."/>
            <person name="Singh A."/>
            <person name="Wilkins M.J."/>
            <person name="Karaoz U."/>
            <person name="Brodie E.L."/>
            <person name="Williams K.H."/>
            <person name="Hubbard S.S."/>
            <person name="Banfield J.F."/>
        </authorList>
    </citation>
    <scope>NUCLEOTIDE SEQUENCE [LARGE SCALE GENOMIC DNA]</scope>
</reference>
<evidence type="ECO:0000256" key="9">
    <source>
        <dbReference type="HAMAP-Rule" id="MF_00365"/>
    </source>
</evidence>
<evidence type="ECO:0000256" key="6">
    <source>
        <dbReference type="ARBA" id="ARBA00022741"/>
    </source>
</evidence>
<dbReference type="PROSITE" id="PS00617">
    <property type="entry name" value="RECF_1"/>
    <property type="match status" value="1"/>
</dbReference>
<dbReference type="InterPro" id="IPR018078">
    <property type="entry name" value="DNA-binding_RecF_CS"/>
</dbReference>
<feature type="domain" description="RecF/RecN/SMC N-terminal" evidence="10">
    <location>
        <begin position="3"/>
        <end position="363"/>
    </location>
</feature>
<evidence type="ECO:0000256" key="5">
    <source>
        <dbReference type="ARBA" id="ARBA00022705"/>
    </source>
</evidence>
<dbReference type="GO" id="GO:0006302">
    <property type="term" value="P:double-strand break repair"/>
    <property type="evidence" value="ECO:0007669"/>
    <property type="project" value="TreeGrafter"/>
</dbReference>
<dbReference type="PANTHER" id="PTHR32182">
    <property type="entry name" value="DNA REPLICATION AND REPAIR PROTEIN RECF"/>
    <property type="match status" value="1"/>
</dbReference>
<dbReference type="InterPro" id="IPR042174">
    <property type="entry name" value="RecF_2"/>
</dbReference>
<comment type="function">
    <text evidence="9">The RecF protein is involved in DNA metabolism; it is required for DNA replication and normal SOS inducibility. RecF binds preferentially to single-stranded, linear DNA. It also seems to bind ATP.</text>
</comment>
<dbReference type="Gene3D" id="1.20.1050.90">
    <property type="entry name" value="RecF/RecN/SMC, N-terminal domain"/>
    <property type="match status" value="1"/>
</dbReference>
<dbReference type="NCBIfam" id="TIGR00611">
    <property type="entry name" value="recf"/>
    <property type="match status" value="1"/>
</dbReference>
<dbReference type="GO" id="GO:0009432">
    <property type="term" value="P:SOS response"/>
    <property type="evidence" value="ECO:0007669"/>
    <property type="project" value="UniProtKB-UniRule"/>
</dbReference>
<evidence type="ECO:0000313" key="12">
    <source>
        <dbReference type="Proteomes" id="UP000176741"/>
    </source>
</evidence>
<dbReference type="GO" id="GO:0006260">
    <property type="term" value="P:DNA replication"/>
    <property type="evidence" value="ECO:0007669"/>
    <property type="project" value="UniProtKB-UniRule"/>
</dbReference>
<keyword evidence="8 9" id="KW-0238">DNA-binding</keyword>
<keyword evidence="4 9" id="KW-0963">Cytoplasm</keyword>
<dbReference type="AlphaFoldDB" id="A0A1F7Y267"/>
<comment type="similarity">
    <text evidence="2 9">Belongs to the RecF family.</text>
</comment>
<accession>A0A1F7Y267</accession>
<dbReference type="Pfam" id="PF02463">
    <property type="entry name" value="SMC_N"/>
    <property type="match status" value="1"/>
</dbReference>
<dbReference type="SUPFAM" id="SSF52540">
    <property type="entry name" value="P-loop containing nucleoside triphosphate hydrolases"/>
    <property type="match status" value="1"/>
</dbReference>
<gene>
    <name evidence="9" type="primary">recF</name>
    <name evidence="11" type="ORF">A2771_00850</name>
</gene>
<keyword evidence="6 9" id="KW-0547">Nucleotide-binding</keyword>
<evidence type="ECO:0000256" key="7">
    <source>
        <dbReference type="ARBA" id="ARBA00022840"/>
    </source>
</evidence>
<protein>
    <recommendedName>
        <fullName evidence="3 9">DNA replication and repair protein RecF</fullName>
    </recommendedName>
</protein>
<evidence type="ECO:0000256" key="8">
    <source>
        <dbReference type="ARBA" id="ARBA00023125"/>
    </source>
</evidence>
<evidence type="ECO:0000256" key="3">
    <source>
        <dbReference type="ARBA" id="ARBA00020170"/>
    </source>
</evidence>
<name>A0A1F7Y267_9BACT</name>
<keyword evidence="7 9" id="KW-0067">ATP-binding</keyword>
<organism evidence="11 12">
    <name type="scientific">Candidatus Woesebacteria bacterium RIFCSPHIGHO2_01_FULL_38_26b</name>
    <dbReference type="NCBI Taxonomy" id="1802491"/>
    <lineage>
        <taxon>Bacteria</taxon>
        <taxon>Candidatus Woeseibacteriota</taxon>
    </lineage>
</organism>
<dbReference type="InterPro" id="IPR003395">
    <property type="entry name" value="RecF/RecN/SMC_N"/>
</dbReference>
<dbReference type="EMBL" id="MGGD01000012">
    <property type="protein sequence ID" value="OGM21371.1"/>
    <property type="molecule type" value="Genomic_DNA"/>
</dbReference>
<proteinExistence type="inferred from homology"/>
<keyword evidence="9" id="KW-0227">DNA damage</keyword>
<dbReference type="PANTHER" id="PTHR32182:SF0">
    <property type="entry name" value="DNA REPLICATION AND REPAIR PROTEIN RECF"/>
    <property type="match status" value="1"/>
</dbReference>
<dbReference type="GO" id="GO:0005524">
    <property type="term" value="F:ATP binding"/>
    <property type="evidence" value="ECO:0007669"/>
    <property type="project" value="UniProtKB-UniRule"/>
</dbReference>
<dbReference type="InterPro" id="IPR001238">
    <property type="entry name" value="DNA-binding_RecF"/>
</dbReference>
<dbReference type="HAMAP" id="MF_00365">
    <property type="entry name" value="RecF"/>
    <property type="match status" value="1"/>
</dbReference>
<evidence type="ECO:0000313" key="11">
    <source>
        <dbReference type="EMBL" id="OGM21371.1"/>
    </source>
</evidence>
<dbReference type="GO" id="GO:0000731">
    <property type="term" value="P:DNA synthesis involved in DNA repair"/>
    <property type="evidence" value="ECO:0007669"/>
    <property type="project" value="TreeGrafter"/>
</dbReference>
<dbReference type="GO" id="GO:0005737">
    <property type="term" value="C:cytoplasm"/>
    <property type="evidence" value="ECO:0007669"/>
    <property type="project" value="UniProtKB-SubCell"/>
</dbReference>
<comment type="caution">
    <text evidence="11">The sequence shown here is derived from an EMBL/GenBank/DDBJ whole genome shotgun (WGS) entry which is preliminary data.</text>
</comment>
<evidence type="ECO:0000256" key="4">
    <source>
        <dbReference type="ARBA" id="ARBA00022490"/>
    </source>
</evidence>
<dbReference type="InterPro" id="IPR027417">
    <property type="entry name" value="P-loop_NTPase"/>
</dbReference>
<dbReference type="Gene3D" id="3.40.50.300">
    <property type="entry name" value="P-loop containing nucleotide triphosphate hydrolases"/>
    <property type="match status" value="1"/>
</dbReference>
<evidence type="ECO:0000256" key="2">
    <source>
        <dbReference type="ARBA" id="ARBA00008016"/>
    </source>
</evidence>
<keyword evidence="9" id="KW-0234">DNA repair</keyword>
<feature type="binding site" evidence="9">
    <location>
        <begin position="30"/>
        <end position="37"/>
    </location>
    <ligand>
        <name>ATP</name>
        <dbReference type="ChEBI" id="CHEBI:30616"/>
    </ligand>
</feature>
<keyword evidence="9" id="KW-0742">SOS response</keyword>
<dbReference type="Proteomes" id="UP000176741">
    <property type="component" value="Unassembled WGS sequence"/>
</dbReference>